<gene>
    <name evidence="2" type="ORF">GMD78_04380</name>
</gene>
<dbReference type="EMBL" id="WOCA01000002">
    <property type="protein sequence ID" value="MUK87637.1"/>
    <property type="molecule type" value="Genomic_DNA"/>
</dbReference>
<protein>
    <submittedName>
        <fullName evidence="2">DUF2663 family protein</fullName>
    </submittedName>
</protein>
<dbReference type="Pfam" id="PF10864">
    <property type="entry name" value="DUF2663"/>
    <property type="match status" value="1"/>
</dbReference>
<feature type="transmembrane region" description="Helical" evidence="1">
    <location>
        <begin position="52"/>
        <end position="71"/>
    </location>
</feature>
<evidence type="ECO:0000313" key="3">
    <source>
        <dbReference type="Proteomes" id="UP000469125"/>
    </source>
</evidence>
<evidence type="ECO:0000313" key="2">
    <source>
        <dbReference type="EMBL" id="MUK87637.1"/>
    </source>
</evidence>
<dbReference type="InterPro" id="IPR020210">
    <property type="entry name" value="Uncharacterised_YpbF_TM"/>
</dbReference>
<evidence type="ECO:0000256" key="1">
    <source>
        <dbReference type="SAM" id="Phobius"/>
    </source>
</evidence>
<name>A0A6N8FHV3_9BACI</name>
<sequence>MGYFNPFHHIFVQEVMDMSWQDQVTNDTKMRIEAVKKKKEYLDSWKRRERNFLLLFGVTLVLFICYILYMTDITQLNIFYAIVEIITNLVYIVIISIISMLYYFYLEAKNKVKKEKDKYKEMRGEIIKHFEKDYYISDHSSIRDEITTEMEEKYDIDLRLKTD</sequence>
<dbReference type="Proteomes" id="UP000469125">
    <property type="component" value="Unassembled WGS sequence"/>
</dbReference>
<comment type="caution">
    <text evidence="2">The sequence shown here is derived from an EMBL/GenBank/DDBJ whole genome shotgun (WGS) entry which is preliminary data.</text>
</comment>
<organism evidence="2 3">
    <name type="scientific">Ornithinibacillus caprae</name>
    <dbReference type="NCBI Taxonomy" id="2678566"/>
    <lineage>
        <taxon>Bacteria</taxon>
        <taxon>Bacillati</taxon>
        <taxon>Bacillota</taxon>
        <taxon>Bacilli</taxon>
        <taxon>Bacillales</taxon>
        <taxon>Bacillaceae</taxon>
        <taxon>Ornithinibacillus</taxon>
    </lineage>
</organism>
<keyword evidence="1" id="KW-0812">Transmembrane</keyword>
<dbReference type="AlphaFoldDB" id="A0A6N8FHV3"/>
<keyword evidence="1" id="KW-0472">Membrane</keyword>
<keyword evidence="1" id="KW-1133">Transmembrane helix</keyword>
<proteinExistence type="predicted"/>
<feature type="transmembrane region" description="Helical" evidence="1">
    <location>
        <begin position="77"/>
        <end position="106"/>
    </location>
</feature>
<keyword evidence="3" id="KW-1185">Reference proteome</keyword>
<reference evidence="2 3" key="1">
    <citation type="submission" date="2019-11" db="EMBL/GenBank/DDBJ databases">
        <authorList>
            <person name="Li X."/>
        </authorList>
    </citation>
    <scope>NUCLEOTIDE SEQUENCE [LARGE SCALE GENOMIC DNA]</scope>
    <source>
        <strain evidence="2 3">L9</strain>
    </source>
</reference>
<accession>A0A6N8FHV3</accession>